<feature type="transmembrane region" description="Helical" evidence="1">
    <location>
        <begin position="206"/>
        <end position="238"/>
    </location>
</feature>
<gene>
    <name evidence="2" type="ORF">VPK24_00740</name>
</gene>
<keyword evidence="1" id="KW-1133">Transmembrane helix</keyword>
<evidence type="ECO:0000256" key="1">
    <source>
        <dbReference type="SAM" id="Phobius"/>
    </source>
</evidence>
<keyword evidence="1" id="KW-0472">Membrane</keyword>
<feature type="transmembrane region" description="Helical" evidence="1">
    <location>
        <begin position="21"/>
        <end position="42"/>
    </location>
</feature>
<evidence type="ECO:0000313" key="2">
    <source>
        <dbReference type="EMBL" id="MFG3816147.1"/>
    </source>
</evidence>
<name>A0ABW7C4M2_9CYAN</name>
<dbReference type="Proteomes" id="UP001604335">
    <property type="component" value="Unassembled WGS sequence"/>
</dbReference>
<dbReference type="RefSeq" id="WP_393009827.1">
    <property type="nucleotide sequence ID" value="NZ_JAZAQF010000001.1"/>
</dbReference>
<protein>
    <submittedName>
        <fullName evidence="2">Uncharacterized protein</fullName>
    </submittedName>
</protein>
<keyword evidence="1" id="KW-0812">Transmembrane</keyword>
<feature type="transmembrane region" description="Helical" evidence="1">
    <location>
        <begin position="54"/>
        <end position="75"/>
    </location>
</feature>
<accession>A0ABW7C4M2</accession>
<proteinExistence type="predicted"/>
<organism evidence="2 3">
    <name type="scientific">Limnothrix redekei LRLZ20PSL1</name>
    <dbReference type="NCBI Taxonomy" id="3112953"/>
    <lineage>
        <taxon>Bacteria</taxon>
        <taxon>Bacillati</taxon>
        <taxon>Cyanobacteriota</taxon>
        <taxon>Cyanophyceae</taxon>
        <taxon>Pseudanabaenales</taxon>
        <taxon>Pseudanabaenaceae</taxon>
        <taxon>Limnothrix</taxon>
    </lineage>
</organism>
<sequence length="309" mass="35278">MIAKVLEGAGGKVAEEWLPRLLTSSIIFWAGGLAAAIFRFGWRSVLDALNGQSEAIQIAFLIVVLAGAIASSMVVERFQLAALRGLEGYWPSVFRHQRRQLVAKQIASRKKIYQQWSKVAKAYKQQPNSELHSQYIQLQDRLEEFPKSDLMPTRFGNILRAAELRSLDKYGLDAVICWPRLWLLLPESAKADLQAARAELNAMARLWIWSWLFFIWAFWAWWAALIALFSICFAYHWAIAAAKTYGDLIEASFDLYRGLLYEALRLPFPKQADQEPAAGRMLTQYLWRGTLPESYKFIATSEISPVIDQ</sequence>
<evidence type="ECO:0000313" key="3">
    <source>
        <dbReference type="Proteomes" id="UP001604335"/>
    </source>
</evidence>
<reference evidence="3" key="1">
    <citation type="journal article" date="2024" name="Algal Res.">
        <title>Biochemical, toxicological and genomic investigation of a high-biomass producing Limnothrix strain isolated from Italian shallow drinking water reservoir.</title>
        <authorList>
            <person name="Simonazzi M."/>
            <person name="Shishido T.K."/>
            <person name="Delbaje E."/>
            <person name="Wahlsten M."/>
            <person name="Fewer D.P."/>
            <person name="Sivonen K."/>
            <person name="Pezzolesi L."/>
            <person name="Pistocchi R."/>
        </authorList>
    </citation>
    <scope>NUCLEOTIDE SEQUENCE [LARGE SCALE GENOMIC DNA]</scope>
    <source>
        <strain evidence="3">LRLZ20PSL1</strain>
    </source>
</reference>
<dbReference type="EMBL" id="JAZAQF010000001">
    <property type="protein sequence ID" value="MFG3816147.1"/>
    <property type="molecule type" value="Genomic_DNA"/>
</dbReference>
<comment type="caution">
    <text evidence="2">The sequence shown here is derived from an EMBL/GenBank/DDBJ whole genome shotgun (WGS) entry which is preliminary data.</text>
</comment>
<keyword evidence="3" id="KW-1185">Reference proteome</keyword>